<evidence type="ECO:0000256" key="4">
    <source>
        <dbReference type="ARBA" id="ARBA00023002"/>
    </source>
</evidence>
<keyword evidence="3" id="KW-0274">FAD</keyword>
<dbReference type="GO" id="GO:0004497">
    <property type="term" value="F:monooxygenase activity"/>
    <property type="evidence" value="ECO:0007669"/>
    <property type="project" value="UniProtKB-KW"/>
</dbReference>
<dbReference type="GO" id="GO:0071949">
    <property type="term" value="F:FAD binding"/>
    <property type="evidence" value="ECO:0007669"/>
    <property type="project" value="InterPro"/>
</dbReference>
<dbReference type="AlphaFoldDB" id="A0A438N8R5"/>
<dbReference type="Pfam" id="PF06314">
    <property type="entry name" value="ADC"/>
    <property type="match status" value="1"/>
</dbReference>
<dbReference type="VEuPathDB" id="FungiDB:PV10_02752"/>
<evidence type="ECO:0000313" key="7">
    <source>
        <dbReference type="EMBL" id="RVX72167.1"/>
    </source>
</evidence>
<dbReference type="Gene3D" id="2.40.400.10">
    <property type="entry name" value="Acetoacetate decarboxylase-like"/>
    <property type="match status" value="1"/>
</dbReference>
<dbReference type="SUPFAM" id="SSF51905">
    <property type="entry name" value="FAD/NAD(P)-binding domain"/>
    <property type="match status" value="1"/>
</dbReference>
<evidence type="ECO:0000313" key="8">
    <source>
        <dbReference type="Proteomes" id="UP000288859"/>
    </source>
</evidence>
<evidence type="ECO:0000256" key="3">
    <source>
        <dbReference type="ARBA" id="ARBA00022827"/>
    </source>
</evidence>
<comment type="caution">
    <text evidence="7">The sequence shown here is derived from an EMBL/GenBank/DDBJ whole genome shotgun (WGS) entry which is preliminary data.</text>
</comment>
<dbReference type="OrthoDB" id="1047367at2759"/>
<keyword evidence="5" id="KW-0503">Monooxygenase</keyword>
<evidence type="ECO:0000256" key="5">
    <source>
        <dbReference type="ARBA" id="ARBA00023033"/>
    </source>
</evidence>
<protein>
    <recommendedName>
        <fullName evidence="6">FAD-binding domain-containing protein</fullName>
    </recommendedName>
</protein>
<dbReference type="PANTHER" id="PTHR13789:SF261">
    <property type="entry name" value="HYDROXYLASE, PUTATIVE (AFU_ORTHOLOGUE AFUA_7G00590)-RELATED"/>
    <property type="match status" value="1"/>
</dbReference>
<dbReference type="InterPro" id="IPR023375">
    <property type="entry name" value="ADC_dom_sf"/>
</dbReference>
<evidence type="ECO:0000256" key="1">
    <source>
        <dbReference type="ARBA" id="ARBA00007992"/>
    </source>
</evidence>
<dbReference type="GO" id="GO:0016829">
    <property type="term" value="F:lyase activity"/>
    <property type="evidence" value="ECO:0007669"/>
    <property type="project" value="InterPro"/>
</dbReference>
<dbReference type="SUPFAM" id="SSF160104">
    <property type="entry name" value="Acetoacetate decarboxylase-like"/>
    <property type="match status" value="1"/>
</dbReference>
<keyword evidence="2" id="KW-0285">Flavoprotein</keyword>
<reference evidence="7 8" key="1">
    <citation type="submission" date="2017-03" db="EMBL/GenBank/DDBJ databases">
        <title>Genomes of endolithic fungi from Antarctica.</title>
        <authorList>
            <person name="Coleine C."/>
            <person name="Masonjones S."/>
            <person name="Stajich J.E."/>
        </authorList>
    </citation>
    <scope>NUCLEOTIDE SEQUENCE [LARGE SCALE GENOMIC DNA]</scope>
    <source>
        <strain evidence="7 8">CCFEE 6314</strain>
    </source>
</reference>
<dbReference type="Pfam" id="PF01494">
    <property type="entry name" value="FAD_binding_3"/>
    <property type="match status" value="1"/>
</dbReference>
<evidence type="ECO:0000256" key="2">
    <source>
        <dbReference type="ARBA" id="ARBA00022630"/>
    </source>
</evidence>
<dbReference type="InterPro" id="IPR010451">
    <property type="entry name" value="Acetoacetate_decarboxylase"/>
</dbReference>
<dbReference type="InterPro" id="IPR002938">
    <property type="entry name" value="FAD-bd"/>
</dbReference>
<dbReference type="InterPro" id="IPR050493">
    <property type="entry name" value="FAD-dep_Monooxygenase_BioMet"/>
</dbReference>
<name>A0A438N8R5_EXOME</name>
<dbReference type="PRINTS" id="PR00420">
    <property type="entry name" value="RNGMNOXGNASE"/>
</dbReference>
<comment type="similarity">
    <text evidence="1">Belongs to the paxM FAD-dependent monooxygenase family.</text>
</comment>
<feature type="domain" description="FAD-binding" evidence="6">
    <location>
        <begin position="30"/>
        <end position="382"/>
    </location>
</feature>
<dbReference type="Proteomes" id="UP000288859">
    <property type="component" value="Unassembled WGS sequence"/>
</dbReference>
<sequence>MGSIESPVIRLRNSDSGSNGAIHTDHTGLNVLIVGAGIGGLAAAIALRRRGHHVEVFEQSGFASEIGAAIHITPNSMGVLKYLGIDPRDSGAVPLLQTRFLSANNDLLRVLDNAAEAARWQNPWLMAHRAHLHSQLKEAAASKHGIGEPVTIHTSSPVIFTDGHTATITFEDGSTRSGDVIVGADGVHSKSRRSILSSARSFKTEASAFRFIIERQIVLDDPETAAVPGPDGSMDMWYAADRKIVVYSTSNNKLLNFVCIHPAHMSDAGDTYDKSASKSAMLEVYKDWHPSILAMLNKVDPADLKVFPFFDLKQLPTFVSERVALIGDAAHPFTPHLAQGGAMAIEDGVSLSILLENASPADVPERLQLYNQVRYTRGSSIQEFSRQVGRDGLASDGSEAKKVASFKLHGYMSYALSHDEVHFSTQQLRNYMLKSHKGAVRWRQPTAFGLLPSPRQDALGNSFTASLGQSTSTSATILFETSATLLRNLFPEPQYYFEKRDTVAKVSVSVKSLRNMAWLGGGGYDLLQLDIHGVCYKGTDGVARKGTYCPLVVENLADPILTGREELGFPKLFSDIDISRHTTSYRANVSWRGAKWASLEISGLQTTDKDPAEIDRGEGVLAHKYIPSTEIGKPDSDYTVLHLTDSRPTVKSVQAADRSSARLNFHDLGRTLLPTLHPVANRLAELPIFRTIGASVVEYQGVSDITNVERLY</sequence>
<dbReference type="Gene3D" id="3.50.50.60">
    <property type="entry name" value="FAD/NAD(P)-binding domain"/>
    <property type="match status" value="1"/>
</dbReference>
<gene>
    <name evidence="7" type="ORF">B0A52_04371</name>
</gene>
<evidence type="ECO:0000259" key="6">
    <source>
        <dbReference type="Pfam" id="PF01494"/>
    </source>
</evidence>
<dbReference type="PANTHER" id="PTHR13789">
    <property type="entry name" value="MONOOXYGENASE"/>
    <property type="match status" value="1"/>
</dbReference>
<keyword evidence="4" id="KW-0560">Oxidoreductase</keyword>
<dbReference type="SUPFAM" id="SSF54373">
    <property type="entry name" value="FAD-linked reductases, C-terminal domain"/>
    <property type="match status" value="1"/>
</dbReference>
<dbReference type="InterPro" id="IPR036188">
    <property type="entry name" value="FAD/NAD-bd_sf"/>
</dbReference>
<proteinExistence type="inferred from homology"/>
<accession>A0A438N8R5</accession>
<organism evidence="7 8">
    <name type="scientific">Exophiala mesophila</name>
    <name type="common">Black yeast-like fungus</name>
    <dbReference type="NCBI Taxonomy" id="212818"/>
    <lineage>
        <taxon>Eukaryota</taxon>
        <taxon>Fungi</taxon>
        <taxon>Dikarya</taxon>
        <taxon>Ascomycota</taxon>
        <taxon>Pezizomycotina</taxon>
        <taxon>Eurotiomycetes</taxon>
        <taxon>Chaetothyriomycetidae</taxon>
        <taxon>Chaetothyriales</taxon>
        <taxon>Herpotrichiellaceae</taxon>
        <taxon>Exophiala</taxon>
    </lineage>
</organism>
<dbReference type="EMBL" id="NAJM01000013">
    <property type="protein sequence ID" value="RVX72167.1"/>
    <property type="molecule type" value="Genomic_DNA"/>
</dbReference>